<reference evidence="2" key="1">
    <citation type="submission" date="2020-07" db="EMBL/GenBank/DDBJ databases">
        <title>Genome sequence and genetic diversity analysis of an under-domesticated orphan crop, white fonio (Digitaria exilis).</title>
        <authorList>
            <person name="Bennetzen J.L."/>
            <person name="Chen S."/>
            <person name="Ma X."/>
            <person name="Wang X."/>
            <person name="Yssel A.E.J."/>
            <person name="Chaluvadi S.R."/>
            <person name="Johnson M."/>
            <person name="Gangashetty P."/>
            <person name="Hamidou F."/>
            <person name="Sanogo M.D."/>
            <person name="Zwaenepoel A."/>
            <person name="Wallace J."/>
            <person name="Van De Peer Y."/>
            <person name="Van Deynze A."/>
        </authorList>
    </citation>
    <scope>NUCLEOTIDE SEQUENCE</scope>
    <source>
        <tissue evidence="2">Leaves</tissue>
    </source>
</reference>
<comment type="similarity">
    <text evidence="1">Belongs to the plant acyltransferase family.</text>
</comment>
<dbReference type="OrthoDB" id="632962at2759"/>
<name>A0A835KDZ3_9POAL</name>
<evidence type="ECO:0000256" key="1">
    <source>
        <dbReference type="ARBA" id="ARBA00009861"/>
    </source>
</evidence>
<keyword evidence="3" id="KW-1185">Reference proteome</keyword>
<organism evidence="2 3">
    <name type="scientific">Digitaria exilis</name>
    <dbReference type="NCBI Taxonomy" id="1010633"/>
    <lineage>
        <taxon>Eukaryota</taxon>
        <taxon>Viridiplantae</taxon>
        <taxon>Streptophyta</taxon>
        <taxon>Embryophyta</taxon>
        <taxon>Tracheophyta</taxon>
        <taxon>Spermatophyta</taxon>
        <taxon>Magnoliopsida</taxon>
        <taxon>Liliopsida</taxon>
        <taxon>Poales</taxon>
        <taxon>Poaceae</taxon>
        <taxon>PACMAD clade</taxon>
        <taxon>Panicoideae</taxon>
        <taxon>Panicodae</taxon>
        <taxon>Paniceae</taxon>
        <taxon>Anthephorinae</taxon>
        <taxon>Digitaria</taxon>
    </lineage>
</organism>
<evidence type="ECO:0008006" key="4">
    <source>
        <dbReference type="Google" id="ProtNLM"/>
    </source>
</evidence>
<dbReference type="AlphaFoldDB" id="A0A835KDZ3"/>
<gene>
    <name evidence="2" type="ORF">HU200_019990</name>
</gene>
<dbReference type="PANTHER" id="PTHR31147:SF26">
    <property type="entry name" value="OS06G0699100 PROTEIN"/>
    <property type="match status" value="1"/>
</dbReference>
<evidence type="ECO:0000313" key="3">
    <source>
        <dbReference type="Proteomes" id="UP000636709"/>
    </source>
</evidence>
<evidence type="ECO:0000313" key="2">
    <source>
        <dbReference type="EMBL" id="KAF8725466.1"/>
    </source>
</evidence>
<proteinExistence type="inferred from homology"/>
<dbReference type="Pfam" id="PF02458">
    <property type="entry name" value="Transferase"/>
    <property type="match status" value="2"/>
</dbReference>
<dbReference type="InterPro" id="IPR023213">
    <property type="entry name" value="CAT-like_dom_sf"/>
</dbReference>
<comment type="caution">
    <text evidence="2">The sequence shown here is derived from an EMBL/GenBank/DDBJ whole genome shotgun (WGS) entry which is preliminary data.</text>
</comment>
<protein>
    <recommendedName>
        <fullName evidence="4">HXXXD-type acyl-transferase family protein</fullName>
    </recommendedName>
</protein>
<dbReference type="InterPro" id="IPR050898">
    <property type="entry name" value="Plant_acyltransferase"/>
</dbReference>
<dbReference type="GO" id="GO:0016747">
    <property type="term" value="F:acyltransferase activity, transferring groups other than amino-acyl groups"/>
    <property type="evidence" value="ECO:0007669"/>
    <property type="project" value="UniProtKB-ARBA"/>
</dbReference>
<dbReference type="Proteomes" id="UP000636709">
    <property type="component" value="Unassembled WGS sequence"/>
</dbReference>
<accession>A0A835KDZ3</accession>
<dbReference type="Gene3D" id="3.30.559.10">
    <property type="entry name" value="Chloramphenicol acetyltransferase-like domain"/>
    <property type="match status" value="2"/>
</dbReference>
<dbReference type="SUPFAM" id="SSF52777">
    <property type="entry name" value="CoA-dependent acyltransferases"/>
    <property type="match status" value="1"/>
</dbReference>
<sequence>MMFAVTKSSSSALVAPWKPTPTGDLPLTSTDKSRLFLYFTSFHVFEHPIHEPAETIRHALSRALVHYYPIAGRVSVGDDDVKISCTGDGVAFFAAAASCDLRDVRFLDVDDIDGSCHSDPLMTMQVTEFACGGYVLGVTTNHVIADAFGLAQFLQAVGEHARGVPSPHDASLPDIPQLLPAMPRSPSTLKHVDFAYTDRTIPWSFINRVKAEFMSCTVFEVVAAAIWQCRARAIGAAHDAQAPLVFTANVRKHVGAKDGYYGNCVTSQVVAATSGAVASSAIVDLVKLIKDAKERLTTSTLLAAEQAIMTEEIADALCGYDALFVSSWGGIGLDGVDFGGGKPARVVPNMERTVVPFCWPCLPCSKKDHHGSNVIACCVTQVHVDEFHSQLDRLR</sequence>
<dbReference type="PANTHER" id="PTHR31147">
    <property type="entry name" value="ACYL TRANSFERASE 4"/>
    <property type="match status" value="1"/>
</dbReference>
<dbReference type="EMBL" id="JACEFO010001653">
    <property type="protein sequence ID" value="KAF8725466.1"/>
    <property type="molecule type" value="Genomic_DNA"/>
</dbReference>